<dbReference type="Pfam" id="PF08148">
    <property type="entry name" value="DSHCT"/>
    <property type="match status" value="1"/>
</dbReference>
<dbReference type="PROSITE" id="PS51194">
    <property type="entry name" value="HELICASE_CTER"/>
    <property type="match status" value="1"/>
</dbReference>
<evidence type="ECO:0000256" key="5">
    <source>
        <dbReference type="SAM" id="MobiDB-lite"/>
    </source>
</evidence>
<dbReference type="GO" id="GO:0055087">
    <property type="term" value="C:Ski complex"/>
    <property type="evidence" value="ECO:0007669"/>
    <property type="project" value="TreeGrafter"/>
</dbReference>
<dbReference type="GO" id="GO:0003676">
    <property type="term" value="F:nucleic acid binding"/>
    <property type="evidence" value="ECO:0007669"/>
    <property type="project" value="InterPro"/>
</dbReference>
<dbReference type="SMART" id="SM01142">
    <property type="entry name" value="DSHCT"/>
    <property type="match status" value="1"/>
</dbReference>
<evidence type="ECO:0000256" key="3">
    <source>
        <dbReference type="ARBA" id="ARBA00022806"/>
    </source>
</evidence>
<dbReference type="GO" id="GO:0005524">
    <property type="term" value="F:ATP binding"/>
    <property type="evidence" value="ECO:0007669"/>
    <property type="project" value="UniProtKB-KW"/>
</dbReference>
<keyword evidence="3 8" id="KW-0347">Helicase</keyword>
<evidence type="ECO:0000256" key="4">
    <source>
        <dbReference type="ARBA" id="ARBA00022840"/>
    </source>
</evidence>
<evidence type="ECO:0000256" key="2">
    <source>
        <dbReference type="ARBA" id="ARBA00022801"/>
    </source>
</evidence>
<dbReference type="Pfam" id="PF26090">
    <property type="entry name" value="SH3_HelY"/>
    <property type="match status" value="1"/>
</dbReference>
<evidence type="ECO:0000259" key="7">
    <source>
        <dbReference type="PROSITE" id="PS51194"/>
    </source>
</evidence>
<dbReference type="InterPro" id="IPR011545">
    <property type="entry name" value="DEAD/DEAH_box_helicase_dom"/>
</dbReference>
<dbReference type="Gene3D" id="1.10.3380.30">
    <property type="match status" value="1"/>
</dbReference>
<organism evidence="8">
    <name type="scientific">Schaalia odontolytica</name>
    <dbReference type="NCBI Taxonomy" id="1660"/>
    <lineage>
        <taxon>Bacteria</taxon>
        <taxon>Bacillati</taxon>
        <taxon>Actinomycetota</taxon>
        <taxon>Actinomycetes</taxon>
        <taxon>Actinomycetales</taxon>
        <taxon>Actinomycetaceae</taxon>
        <taxon>Schaalia</taxon>
    </lineage>
</organism>
<dbReference type="PANTHER" id="PTHR12131:SF1">
    <property type="entry name" value="ATP-DEPENDENT RNA HELICASE SUPV3L1, MITOCHONDRIAL-RELATED"/>
    <property type="match status" value="1"/>
</dbReference>
<sequence>MSPKRKRRRASMDAAEPQESSWAPAKGMARFRQQQKIDRSFRSRYVEGLSFTPDDFQIQAMDALEAGHSVLVAAPTGAGKTVVGEFAVALSLSTGSRAFYTTPIKALSNQKFADFQKRYGEARVGLLTGDTSINPDAPIIVMTTEVLRNMIYMGADLSNLSHVVLDEVHYLADRFRGPVWEEVLIHLPQHTKVIALSATVSNAEEFGEWIGQVRGSCDVIISETRPVPLFQHMLVDGELYDVYTPSRRGTGHSQRLNPELLYACSPQGRRAHQRRFRSRPATVITLDRAKLLPAIVFIFSRAGCEDAVREVIASGVTLTNRSQAEQIRRIAEEATAMIPPEDYAVLGIDSWIKALERGIAAHHAGLLPLMKETVEKLFSMGLIRLVYATETLALGINMPARSVVIELLQKWNGVEHVRLSAGEFTQLSGRAGRRGIDIEGHVVVSGRRDIAPEEVAALASKRTYPLVSAFHPTYNMVVNLLAHSTRKATRKVLESSFAQFQADSSVVHLAQSARALERELDSLGEGVDCSRGNAQEYFSMRDRLARMEKEASRERSLQRKQQDQEVFRSLKPGQVFDIGTKRKAHRYLLLEIQHSAGLRPLLRTLGADARLHTLSVDDFSGALELVARLRVPPSEALRRHRGREEWAQRIRTLRSERMGGRKALDSLPIDAEISQLRIAIKSHPVHSCPHREEHARAGHTWARKNAEYEKLLKRIDGRTNSVAQQFDRVCEVLDRMGFLKNDLVTDSGQLLRRIFGDRDLIVVEALRRGVWDRLSAPELAAIVSTCVYQSRGEESAAVEPWTAASSTLARSWEGTLALSQAVMSVEKSVGVPQSPELDPGLAQAVMAWANGATLTTAIWGTSLLAGDFVRWIRQVVDLLDQIAHVASAETSTVARQARRLILRGVVSWEGE</sequence>
<dbReference type="SUPFAM" id="SSF52540">
    <property type="entry name" value="P-loop containing nucleoside triphosphate hydrolases"/>
    <property type="match status" value="1"/>
</dbReference>
<reference evidence="8" key="1">
    <citation type="submission" date="2019-11" db="EMBL/GenBank/DDBJ databases">
        <authorList>
            <person name="Feng L."/>
        </authorList>
    </citation>
    <scope>NUCLEOTIDE SEQUENCE</scope>
    <source>
        <strain evidence="8">AodontolyticusLFYP35</strain>
    </source>
</reference>
<protein>
    <submittedName>
        <fullName evidence="8">Ski2-like helicase</fullName>
    </submittedName>
</protein>
<accession>A0A6N2THX4</accession>
<feature type="domain" description="Helicase C-terminal" evidence="7">
    <location>
        <begin position="303"/>
        <end position="481"/>
    </location>
</feature>
<name>A0A6N2THX4_9ACTO</name>
<dbReference type="InterPro" id="IPR048392">
    <property type="entry name" value="MTR4-like_stalk"/>
</dbReference>
<dbReference type="PANTHER" id="PTHR12131">
    <property type="entry name" value="ATP-DEPENDENT RNA AND DNA HELICASE"/>
    <property type="match status" value="1"/>
</dbReference>
<dbReference type="GO" id="GO:0016787">
    <property type="term" value="F:hydrolase activity"/>
    <property type="evidence" value="ECO:0007669"/>
    <property type="project" value="UniProtKB-KW"/>
</dbReference>
<dbReference type="InterPro" id="IPR027417">
    <property type="entry name" value="P-loop_NTPase"/>
</dbReference>
<dbReference type="CDD" id="cd18795">
    <property type="entry name" value="SF2_C_Ski2"/>
    <property type="match status" value="1"/>
</dbReference>
<dbReference type="Pfam" id="PF21408">
    <property type="entry name" value="MTR4-like_stalk"/>
    <property type="match status" value="1"/>
</dbReference>
<dbReference type="InterPro" id="IPR050699">
    <property type="entry name" value="RNA-DNA_Helicase"/>
</dbReference>
<proteinExistence type="predicted"/>
<dbReference type="EMBL" id="CACRSM010000002">
    <property type="protein sequence ID" value="VYT05195.1"/>
    <property type="molecule type" value="Genomic_DNA"/>
</dbReference>
<keyword evidence="2" id="KW-0378">Hydrolase</keyword>
<evidence type="ECO:0000256" key="1">
    <source>
        <dbReference type="ARBA" id="ARBA00022741"/>
    </source>
</evidence>
<dbReference type="InterPro" id="IPR058621">
    <property type="entry name" value="SH3_HelY"/>
</dbReference>
<dbReference type="InterPro" id="IPR012961">
    <property type="entry name" value="Ski2/MTR4_C"/>
</dbReference>
<gene>
    <name evidence="8" type="ORF">AOLFYP35_01374</name>
</gene>
<dbReference type="Pfam" id="PF00270">
    <property type="entry name" value="DEAD"/>
    <property type="match status" value="1"/>
</dbReference>
<dbReference type="AlphaFoldDB" id="A0A6N2THX4"/>
<dbReference type="InterPro" id="IPR001650">
    <property type="entry name" value="Helicase_C-like"/>
</dbReference>
<evidence type="ECO:0000259" key="6">
    <source>
        <dbReference type="PROSITE" id="PS51192"/>
    </source>
</evidence>
<feature type="region of interest" description="Disordered" evidence="5">
    <location>
        <begin position="1"/>
        <end position="28"/>
    </location>
</feature>
<dbReference type="Gene3D" id="3.40.50.300">
    <property type="entry name" value="P-loop containing nucleotide triphosphate hydrolases"/>
    <property type="match status" value="2"/>
</dbReference>
<dbReference type="SMART" id="SM00490">
    <property type="entry name" value="HELICc"/>
    <property type="match status" value="1"/>
</dbReference>
<keyword evidence="4" id="KW-0067">ATP-binding</keyword>
<keyword evidence="1" id="KW-0547">Nucleotide-binding</keyword>
<dbReference type="GO" id="GO:0070478">
    <property type="term" value="P:nuclear-transcribed mRNA catabolic process, 3'-5' exonucleolytic nonsense-mediated decay"/>
    <property type="evidence" value="ECO:0007669"/>
    <property type="project" value="TreeGrafter"/>
</dbReference>
<dbReference type="InterPro" id="IPR014001">
    <property type="entry name" value="Helicase_ATP-bd"/>
</dbReference>
<dbReference type="SMART" id="SM00487">
    <property type="entry name" value="DEXDc"/>
    <property type="match status" value="1"/>
</dbReference>
<feature type="domain" description="Helicase ATP-binding" evidence="6">
    <location>
        <begin position="61"/>
        <end position="218"/>
    </location>
</feature>
<dbReference type="Pfam" id="PF00271">
    <property type="entry name" value="Helicase_C"/>
    <property type="match status" value="1"/>
</dbReference>
<dbReference type="PROSITE" id="PS51192">
    <property type="entry name" value="HELICASE_ATP_BIND_1"/>
    <property type="match status" value="1"/>
</dbReference>
<dbReference type="GO" id="GO:0004386">
    <property type="term" value="F:helicase activity"/>
    <property type="evidence" value="ECO:0007669"/>
    <property type="project" value="UniProtKB-KW"/>
</dbReference>
<evidence type="ECO:0000313" key="8">
    <source>
        <dbReference type="EMBL" id="VYT05195.1"/>
    </source>
</evidence>